<gene>
    <name evidence="2" type="ORF">BVIRIDIS_21660</name>
</gene>
<evidence type="ECO:0000313" key="2">
    <source>
        <dbReference type="EMBL" id="CUU43149.1"/>
    </source>
</evidence>
<dbReference type="Proteomes" id="UP000065734">
    <property type="component" value="Chromosome I"/>
</dbReference>
<dbReference type="AlphaFoldDB" id="A0A0S4Q6K5"/>
<evidence type="ECO:0000259" key="1">
    <source>
        <dbReference type="Pfam" id="PF07007"/>
    </source>
</evidence>
<dbReference type="Pfam" id="PF07007">
    <property type="entry name" value="LprI"/>
    <property type="match status" value="1"/>
</dbReference>
<organism evidence="2 3">
    <name type="scientific">Blastochloris viridis</name>
    <name type="common">Rhodopseudomonas viridis</name>
    <dbReference type="NCBI Taxonomy" id="1079"/>
    <lineage>
        <taxon>Bacteria</taxon>
        <taxon>Pseudomonadati</taxon>
        <taxon>Pseudomonadota</taxon>
        <taxon>Alphaproteobacteria</taxon>
        <taxon>Hyphomicrobiales</taxon>
        <taxon>Blastochloridaceae</taxon>
        <taxon>Blastochloris</taxon>
    </lineage>
</organism>
<dbReference type="STRING" id="1079.BVIR_2722"/>
<protein>
    <recommendedName>
        <fullName evidence="1">Lysozyme inhibitor LprI-like N-terminal domain-containing protein</fullName>
    </recommendedName>
</protein>
<sequence length="148" mass="16272">MRQIAPGFIPHYNLDDPAGVVQKPRFEVVLPTRERPLGGCESSLSPAVFGRCLAATLQLSRRTLEGTVIAAQAAIAARDDLSAGHRARWSQVLAEVHLAWKAARNLECGQLVVLERGPNASIFEERTGCLLAAERDRIDDLKRRYGLD</sequence>
<accession>A0A0S4Q6K5</accession>
<feature type="domain" description="Lysozyme inhibitor LprI-like N-terminal" evidence="1">
    <location>
        <begin position="51"/>
        <end position="141"/>
    </location>
</feature>
<keyword evidence="3" id="KW-1185">Reference proteome</keyword>
<proteinExistence type="predicted"/>
<reference evidence="3" key="1">
    <citation type="journal article" date="2016" name="Genome Announc.">
        <title>Revised genome sequence of the purple photosynthetic bacterium Blastochloris viridis.</title>
        <authorList>
            <person name="Liu L.N."/>
            <person name="Faulkner M."/>
            <person name="Liu X."/>
            <person name="Huang F."/>
            <person name="Darby A.C."/>
            <person name="Hall N."/>
        </authorList>
    </citation>
    <scope>NUCLEOTIDE SEQUENCE [LARGE SCALE GENOMIC DNA]</scope>
    <source>
        <strain evidence="3">ATCC 19567 / DSM 133 / F</strain>
    </source>
</reference>
<evidence type="ECO:0000313" key="3">
    <source>
        <dbReference type="Proteomes" id="UP000065734"/>
    </source>
</evidence>
<dbReference type="InterPro" id="IPR009739">
    <property type="entry name" value="LprI-like_N"/>
</dbReference>
<dbReference type="EMBL" id="LN907867">
    <property type="protein sequence ID" value="CUU43149.1"/>
    <property type="molecule type" value="Genomic_DNA"/>
</dbReference>
<name>A0A0S4Q6K5_BLAVI</name>